<evidence type="ECO:0000313" key="2">
    <source>
        <dbReference type="Proteomes" id="UP001185899"/>
    </source>
</evidence>
<dbReference type="EMBL" id="JAWLKE010000008">
    <property type="protein sequence ID" value="MDV6233079.1"/>
    <property type="molecule type" value="Genomic_DNA"/>
</dbReference>
<name>A0ABU4B3M1_9NOCA</name>
<protein>
    <submittedName>
        <fullName evidence="1">Uncharacterized protein</fullName>
    </submittedName>
</protein>
<dbReference type="Proteomes" id="UP001185899">
    <property type="component" value="Unassembled WGS sequence"/>
</dbReference>
<evidence type="ECO:0000313" key="1">
    <source>
        <dbReference type="EMBL" id="MDV6233079.1"/>
    </source>
</evidence>
<accession>A0ABU4B3M1</accession>
<reference evidence="1 2" key="1">
    <citation type="submission" date="2023-10" db="EMBL/GenBank/DDBJ databases">
        <title>Development of a sustainable strategy for remediation of hydrocarbon-contaminated territories based on the waste exchange concept.</title>
        <authorList>
            <person name="Krivoruchko A."/>
        </authorList>
    </citation>
    <scope>NUCLEOTIDE SEQUENCE [LARGE SCALE GENOMIC DNA]</scope>
    <source>
        <strain evidence="1 2">IEGM 1322</strain>
    </source>
</reference>
<keyword evidence="2" id="KW-1185">Reference proteome</keyword>
<gene>
    <name evidence="1" type="ORF">R3P95_21195</name>
</gene>
<sequence>MPSDRTDSNLARVIPLFGRRGSRTTNTEFVDDIEPAVESPVEGPTPHDIELTPPTAEDEFAALTASKPIAQLRSLLDWLGPSRPITGTGVPRPGSVSELAEAVGVDLDARARNSRSMRDIRDLMTLWDAATAAGLIELTSTTAIRGPWADEFAHSLPGSLAAHRTALSHVIRRYFLSEDPRRQSQAPDVVAGQIVLAAMTSTPRTRLPEVGSAHSGDLYEHIIALMLRGLLDQFIADGWLVCDGTYEVPAPLRPTVLDAMKSLRYYETDDRNR</sequence>
<proteinExistence type="predicted"/>
<organism evidence="1 2">
    <name type="scientific">Rhodococcus cercidiphylli</name>
    <dbReference type="NCBI Taxonomy" id="489916"/>
    <lineage>
        <taxon>Bacteria</taxon>
        <taxon>Bacillati</taxon>
        <taxon>Actinomycetota</taxon>
        <taxon>Actinomycetes</taxon>
        <taxon>Mycobacteriales</taxon>
        <taxon>Nocardiaceae</taxon>
        <taxon>Rhodococcus</taxon>
    </lineage>
</organism>
<dbReference type="RefSeq" id="WP_317549398.1">
    <property type="nucleotide sequence ID" value="NZ_JAWLKE010000008.1"/>
</dbReference>
<comment type="caution">
    <text evidence="1">The sequence shown here is derived from an EMBL/GenBank/DDBJ whole genome shotgun (WGS) entry which is preliminary data.</text>
</comment>